<evidence type="ECO:0000313" key="3">
    <source>
        <dbReference type="Proteomes" id="UP000050497"/>
    </source>
</evidence>
<comment type="caution">
    <text evidence="2">The sequence shown here is derived from an EMBL/GenBank/DDBJ whole genome shotgun (WGS) entry which is preliminary data.</text>
</comment>
<organism evidence="2 3">
    <name type="scientific">Saliniramus fredricksonii</name>
    <dbReference type="NCBI Taxonomy" id="1653334"/>
    <lineage>
        <taxon>Bacteria</taxon>
        <taxon>Pseudomonadati</taxon>
        <taxon>Pseudomonadota</taxon>
        <taxon>Alphaproteobacteria</taxon>
        <taxon>Hyphomicrobiales</taxon>
        <taxon>Salinarimonadaceae</taxon>
        <taxon>Saliniramus</taxon>
    </lineage>
</organism>
<sequence length="38" mass="3921">MKAAPGLPSPRRRGAGGEGVSEWSPGVMKRAAAIDVEE</sequence>
<evidence type="ECO:0000256" key="1">
    <source>
        <dbReference type="SAM" id="MobiDB-lite"/>
    </source>
</evidence>
<feature type="region of interest" description="Disordered" evidence="1">
    <location>
        <begin position="1"/>
        <end position="24"/>
    </location>
</feature>
<dbReference type="Proteomes" id="UP000050497">
    <property type="component" value="Unassembled WGS sequence"/>
</dbReference>
<accession>A0A0P7X5M5</accession>
<dbReference type="EMBL" id="LJSX01000018">
    <property type="protein sequence ID" value="KPQ10182.1"/>
    <property type="molecule type" value="Genomic_DNA"/>
</dbReference>
<proteinExistence type="predicted"/>
<dbReference type="AlphaFoldDB" id="A0A0P7X5M5"/>
<reference evidence="2 3" key="1">
    <citation type="submission" date="2015-09" db="EMBL/GenBank/DDBJ databases">
        <title>Identification and resolution of microdiversity through metagenomic sequencing of parallel consortia.</title>
        <authorList>
            <person name="Nelson W.C."/>
            <person name="Romine M.F."/>
            <person name="Lindemann S.R."/>
        </authorList>
    </citation>
    <scope>NUCLEOTIDE SEQUENCE [LARGE SCALE GENOMIC DNA]</scope>
    <source>
        <strain evidence="2">HL-109</strain>
    </source>
</reference>
<evidence type="ECO:0000313" key="2">
    <source>
        <dbReference type="EMBL" id="KPQ10182.1"/>
    </source>
</evidence>
<name>A0A0P7X5M5_9HYPH</name>
<protein>
    <submittedName>
        <fullName evidence="2">Uncharacterized protein</fullName>
    </submittedName>
</protein>
<gene>
    <name evidence="2" type="ORF">HLUCCO17_12115</name>
</gene>